<evidence type="ECO:0000256" key="5">
    <source>
        <dbReference type="ARBA" id="ARBA00022692"/>
    </source>
</evidence>
<evidence type="ECO:0000256" key="3">
    <source>
        <dbReference type="ARBA" id="ARBA00005840"/>
    </source>
</evidence>
<dbReference type="RefSeq" id="WP_015922169.1">
    <property type="nucleotide sequence ID" value="NC_011959.1"/>
</dbReference>
<comment type="function">
    <text evidence="1">Required for the export of heme to the periplasm for the biogenesis of c-type cytochromes.</text>
</comment>
<dbReference type="GO" id="GO:0017004">
    <property type="term" value="P:cytochrome complex assembly"/>
    <property type="evidence" value="ECO:0007669"/>
    <property type="project" value="UniProtKB-KW"/>
</dbReference>
<feature type="transmembrane region" description="Helical" evidence="9">
    <location>
        <begin position="152"/>
        <end position="176"/>
    </location>
</feature>
<keyword evidence="8 9" id="KW-0472">Membrane</keyword>
<feature type="transmembrane region" description="Helical" evidence="9">
    <location>
        <begin position="122"/>
        <end position="140"/>
    </location>
</feature>
<dbReference type="PANTHER" id="PTHR30071:SF1">
    <property type="entry name" value="CYTOCHROME B_B6 PROTEIN-RELATED"/>
    <property type="match status" value="1"/>
</dbReference>
<dbReference type="EMBL" id="CP001275">
    <property type="protein sequence ID" value="ACM05961.1"/>
    <property type="molecule type" value="Genomic_DNA"/>
</dbReference>
<dbReference type="OrthoDB" id="9814290at2"/>
<dbReference type="InterPro" id="IPR003557">
    <property type="entry name" value="Cyt_c_biogenesis_CcmC"/>
</dbReference>
<organism evidence="11 12">
    <name type="scientific">Thermomicrobium roseum (strain ATCC 27502 / DSM 5159 / P-2)</name>
    <dbReference type="NCBI Taxonomy" id="309801"/>
    <lineage>
        <taxon>Bacteria</taxon>
        <taxon>Pseudomonadati</taxon>
        <taxon>Thermomicrobiota</taxon>
        <taxon>Thermomicrobia</taxon>
        <taxon>Thermomicrobiales</taxon>
        <taxon>Thermomicrobiaceae</taxon>
        <taxon>Thermomicrobium</taxon>
    </lineage>
</organism>
<dbReference type="eggNOG" id="COG0755">
    <property type="taxonomic scope" value="Bacteria"/>
</dbReference>
<feature type="transmembrane region" description="Helical" evidence="9">
    <location>
        <begin position="196"/>
        <end position="217"/>
    </location>
</feature>
<evidence type="ECO:0000256" key="9">
    <source>
        <dbReference type="SAM" id="Phobius"/>
    </source>
</evidence>
<dbReference type="KEGG" id="tro:trd_1217"/>
<feature type="domain" description="Cytochrome c assembly protein" evidence="10">
    <location>
        <begin position="17"/>
        <end position="179"/>
    </location>
</feature>
<dbReference type="AlphaFoldDB" id="B9L1F8"/>
<dbReference type="PANTHER" id="PTHR30071">
    <property type="entry name" value="HEME EXPORTER PROTEIN C"/>
    <property type="match status" value="1"/>
</dbReference>
<evidence type="ECO:0000313" key="11">
    <source>
        <dbReference type="EMBL" id="ACM05961.1"/>
    </source>
</evidence>
<reference evidence="11 12" key="1">
    <citation type="journal article" date="2009" name="PLoS ONE">
        <title>Complete genome sequence of the aerobic CO-oxidizing thermophile Thermomicrobium roseum.</title>
        <authorList>
            <person name="Wu D."/>
            <person name="Raymond J."/>
            <person name="Wu M."/>
            <person name="Chatterji S."/>
            <person name="Ren Q."/>
            <person name="Graham J.E."/>
            <person name="Bryant D.A."/>
            <person name="Robb F."/>
            <person name="Colman A."/>
            <person name="Tallon L.J."/>
            <person name="Badger J.H."/>
            <person name="Madupu R."/>
            <person name="Ward N.L."/>
            <person name="Eisen J.A."/>
        </authorList>
    </citation>
    <scope>NUCLEOTIDE SEQUENCE [LARGE SCALE GENOMIC DNA]</scope>
    <source>
        <strain evidence="12">ATCC 27502 / DSM 5159 / P-2</strain>
    </source>
</reference>
<evidence type="ECO:0000256" key="4">
    <source>
        <dbReference type="ARBA" id="ARBA00016463"/>
    </source>
</evidence>
<dbReference type="NCBIfam" id="TIGR01191">
    <property type="entry name" value="ccmC"/>
    <property type="match status" value="1"/>
</dbReference>
<feature type="transmembrane region" description="Helical" evidence="9">
    <location>
        <begin position="90"/>
        <end position="110"/>
    </location>
</feature>
<dbReference type="GO" id="GO:0015232">
    <property type="term" value="F:heme transmembrane transporter activity"/>
    <property type="evidence" value="ECO:0007669"/>
    <property type="project" value="InterPro"/>
</dbReference>
<keyword evidence="5 9" id="KW-0812">Transmembrane</keyword>
<dbReference type="PRINTS" id="PR01386">
    <property type="entry name" value="CCMCBIOGNSIS"/>
</dbReference>
<sequence>MATVTNTVRRPATTAWLSVLAALSFLSVALSVVLIFLYAPRDVDQGEVQRLFYLHLPAAWLAYLSFFIIFVSSILYLVRGHARWDRLARSAAELGFIFTTLVLLTGSIWGRPIWGTWWTWDARLTTTLILWFIYLGYFLLRAYVADPERGARYAAVLGIVGFVDIPIIHMSVRWWRTLHPQPIVVRSEGPAMPPEMLVTMIVTLVAFCILYVFLLAVKYRIETTRDEVMELRGTLEQYG</sequence>
<keyword evidence="6" id="KW-0201">Cytochrome c-type biogenesis</keyword>
<dbReference type="InterPro" id="IPR002541">
    <property type="entry name" value="Cyt_c_assembly"/>
</dbReference>
<protein>
    <recommendedName>
        <fullName evidence="4">Heme exporter protein C</fullName>
    </recommendedName>
</protein>
<name>B9L1F8_THERP</name>
<dbReference type="HOGENOM" id="CLU_066538_1_0_0"/>
<comment type="subcellular location">
    <subcellularLocation>
        <location evidence="2">Membrane</location>
        <topology evidence="2">Multi-pass membrane protein</topology>
    </subcellularLocation>
</comment>
<proteinExistence type="inferred from homology"/>
<dbReference type="Pfam" id="PF01578">
    <property type="entry name" value="Cytochrom_C_asm"/>
    <property type="match status" value="1"/>
</dbReference>
<gene>
    <name evidence="11" type="ordered locus">trd_1217</name>
</gene>
<evidence type="ECO:0000256" key="7">
    <source>
        <dbReference type="ARBA" id="ARBA00022989"/>
    </source>
</evidence>
<feature type="transmembrane region" description="Helical" evidence="9">
    <location>
        <begin position="12"/>
        <end position="38"/>
    </location>
</feature>
<dbReference type="InterPro" id="IPR045062">
    <property type="entry name" value="Cyt_c_biogenesis_CcsA/CcmC"/>
</dbReference>
<dbReference type="Proteomes" id="UP000000447">
    <property type="component" value="Chromosome"/>
</dbReference>
<evidence type="ECO:0000256" key="8">
    <source>
        <dbReference type="ARBA" id="ARBA00023136"/>
    </source>
</evidence>
<dbReference type="GO" id="GO:0005886">
    <property type="term" value="C:plasma membrane"/>
    <property type="evidence" value="ECO:0007669"/>
    <property type="project" value="TreeGrafter"/>
</dbReference>
<comment type="similarity">
    <text evidence="3">Belongs to the CcmC/CycZ/HelC family.</text>
</comment>
<evidence type="ECO:0000313" key="12">
    <source>
        <dbReference type="Proteomes" id="UP000000447"/>
    </source>
</evidence>
<evidence type="ECO:0000256" key="6">
    <source>
        <dbReference type="ARBA" id="ARBA00022748"/>
    </source>
</evidence>
<evidence type="ECO:0000256" key="1">
    <source>
        <dbReference type="ARBA" id="ARBA00002442"/>
    </source>
</evidence>
<keyword evidence="12" id="KW-1185">Reference proteome</keyword>
<keyword evidence="7 9" id="KW-1133">Transmembrane helix</keyword>
<feature type="transmembrane region" description="Helical" evidence="9">
    <location>
        <begin position="58"/>
        <end position="78"/>
    </location>
</feature>
<evidence type="ECO:0000259" key="10">
    <source>
        <dbReference type="Pfam" id="PF01578"/>
    </source>
</evidence>
<accession>B9L1F8</accession>
<evidence type="ECO:0000256" key="2">
    <source>
        <dbReference type="ARBA" id="ARBA00004141"/>
    </source>
</evidence>
<dbReference type="STRING" id="309801.trd_1217"/>
<dbReference type="GO" id="GO:0020037">
    <property type="term" value="F:heme binding"/>
    <property type="evidence" value="ECO:0007669"/>
    <property type="project" value="InterPro"/>
</dbReference>